<evidence type="ECO:0000313" key="4">
    <source>
        <dbReference type="Proteomes" id="UP001501585"/>
    </source>
</evidence>
<dbReference type="NCBIfam" id="TIGR02401">
    <property type="entry name" value="trehalose_TreY"/>
    <property type="match status" value="1"/>
</dbReference>
<dbReference type="SUPFAM" id="SSF51445">
    <property type="entry name" value="(Trans)glycosidases"/>
    <property type="match status" value="1"/>
</dbReference>
<sequence>MDTRASTYRLQLGPGRTFADAASLVDYLHRLGADALYVSPILAAAPGSEHGYDVVDPARVSPVLGGEEGRSALVARLRTLGLGIVVDIVPNHMSVAVPAANPWWWDVLREGPNSPYARCFDIDWTRGLIPLPVLPDDGDGGDAAAAALAGLTVVDDCLSCGDQRYPLAPGTYAPGDDPAEVHQRQHYRLVPWRSGAADLPYRRFFDISGLAAVRVEDPDVFTAAHAEVLRWAERDEVDGLRVDHVDGLSDPGGYLRRLRDSYAGWIVVEKILAPGETPPASWPVAGTTGYDALREVCGLFIDPEGERPLTDLAETLGVPTDTGAVEAECRRAAATALLRPEVRRIAALVDDHDDGAAGEPETEAVADGEDTTRLSRTEQAVAELLSHFPGYRSYLPEGEADWTAAVARAHRTRPDLSSLLDRIDGRVRADPRGELARRVQQTSGTVVAKGTEDTAFYRTTRFIALNEVGGDPDRFGVSLAEFHDAAARREASWPRAMTTLSTHDTKRSEDVRARLAALTEIPAEFAAAVRDWTERCGIGEPSLNLLAWQTLVGAWPISAARLRDYLLKAAREAKLRTSWLEPDTDFEKEVRSWPERVLSDASLADDVAALVARIREAGWSNALGQKLVQLTAPGVPDLYQGTELWDLSLVDPDNRRPVDFATRMVILERLESGWLPPIDAAGAVKLHVVRQALLLRRDRPMRGYRPLAPTGAAAAHAVAFARGPAFDVVTIATRLPLRLADSGGWRGTAVPLPSGPGVWSDLLTGRGIAPERTDGFTTARLAEVLNPYPVALLVRRTADTVEPRRP</sequence>
<feature type="region of interest" description="Disordered" evidence="1">
    <location>
        <begin position="353"/>
        <end position="373"/>
    </location>
</feature>
<dbReference type="InterPro" id="IPR006047">
    <property type="entry name" value="GH13_cat_dom"/>
</dbReference>
<dbReference type="InterPro" id="IPR017853">
    <property type="entry name" value="GH"/>
</dbReference>
<dbReference type="RefSeq" id="WP_344108451.1">
    <property type="nucleotide sequence ID" value="NZ_BAAAPC010000005.1"/>
</dbReference>
<gene>
    <name evidence="3" type="primary">treY</name>
    <name evidence="3" type="ORF">GCM10009799_16100</name>
</gene>
<feature type="domain" description="Glycosyl hydrolase family 13 catalytic" evidence="2">
    <location>
        <begin position="4"/>
        <end position="669"/>
    </location>
</feature>
<dbReference type="CDD" id="cd11336">
    <property type="entry name" value="AmyAc_MTSase"/>
    <property type="match status" value="1"/>
</dbReference>
<accession>A0ABN2SQW0</accession>
<keyword evidence="4" id="KW-1185">Reference proteome</keyword>
<dbReference type="InterPro" id="IPR012767">
    <property type="entry name" value="Trehalose_TreY"/>
</dbReference>
<feature type="compositionally biased region" description="Acidic residues" evidence="1">
    <location>
        <begin position="360"/>
        <end position="369"/>
    </location>
</feature>
<evidence type="ECO:0000259" key="2">
    <source>
        <dbReference type="SMART" id="SM00642"/>
    </source>
</evidence>
<dbReference type="PANTHER" id="PTHR10357:SF216">
    <property type="entry name" value="MALTOOLIGOSYL TREHALOSE SYNTHASE-RELATED"/>
    <property type="match status" value="1"/>
</dbReference>
<evidence type="ECO:0000256" key="1">
    <source>
        <dbReference type="SAM" id="MobiDB-lite"/>
    </source>
</evidence>
<dbReference type="Gene3D" id="3.20.20.80">
    <property type="entry name" value="Glycosidases"/>
    <property type="match status" value="3"/>
</dbReference>
<dbReference type="EMBL" id="BAAAPC010000005">
    <property type="protein sequence ID" value="GAA1990952.1"/>
    <property type="molecule type" value="Genomic_DNA"/>
</dbReference>
<proteinExistence type="predicted"/>
<dbReference type="Gene3D" id="3.30.1590.10">
    <property type="entry name" value="Maltooligosyl trehalose synthase, domain 2"/>
    <property type="match status" value="1"/>
</dbReference>
<name>A0ABN2SQW0_9ACTN</name>
<reference evidence="3 4" key="1">
    <citation type="journal article" date="2019" name="Int. J. Syst. Evol. Microbiol.">
        <title>The Global Catalogue of Microorganisms (GCM) 10K type strain sequencing project: providing services to taxonomists for standard genome sequencing and annotation.</title>
        <authorList>
            <consortium name="The Broad Institute Genomics Platform"/>
            <consortium name="The Broad Institute Genome Sequencing Center for Infectious Disease"/>
            <person name="Wu L."/>
            <person name="Ma J."/>
        </authorList>
    </citation>
    <scope>NUCLEOTIDE SEQUENCE [LARGE SCALE GENOMIC DNA]</scope>
    <source>
        <strain evidence="3 4">JCM 15313</strain>
    </source>
</reference>
<evidence type="ECO:0000313" key="3">
    <source>
        <dbReference type="EMBL" id="GAA1990952.1"/>
    </source>
</evidence>
<protein>
    <submittedName>
        <fullName evidence="3">Malto-oligosyltrehalose synthase</fullName>
    </submittedName>
</protein>
<comment type="caution">
    <text evidence="3">The sequence shown here is derived from an EMBL/GenBank/DDBJ whole genome shotgun (WGS) entry which is preliminary data.</text>
</comment>
<dbReference type="PANTHER" id="PTHR10357">
    <property type="entry name" value="ALPHA-AMYLASE FAMILY MEMBER"/>
    <property type="match status" value="1"/>
</dbReference>
<dbReference type="SMART" id="SM00642">
    <property type="entry name" value="Aamy"/>
    <property type="match status" value="1"/>
</dbReference>
<dbReference type="Proteomes" id="UP001501585">
    <property type="component" value="Unassembled WGS sequence"/>
</dbReference>
<organism evidence="3 4">
    <name type="scientific">Nocardiopsis rhodophaea</name>
    <dbReference type="NCBI Taxonomy" id="280238"/>
    <lineage>
        <taxon>Bacteria</taxon>
        <taxon>Bacillati</taxon>
        <taxon>Actinomycetota</taxon>
        <taxon>Actinomycetes</taxon>
        <taxon>Streptosporangiales</taxon>
        <taxon>Nocardiopsidaceae</taxon>
        <taxon>Nocardiopsis</taxon>
    </lineage>
</organism>
<dbReference type="Pfam" id="PF00128">
    <property type="entry name" value="Alpha-amylase"/>
    <property type="match status" value="1"/>
</dbReference>